<accession>A0A645CU18</accession>
<organism evidence="7">
    <name type="scientific">bioreactor metagenome</name>
    <dbReference type="NCBI Taxonomy" id="1076179"/>
    <lineage>
        <taxon>unclassified sequences</taxon>
        <taxon>metagenomes</taxon>
        <taxon>ecological metagenomes</taxon>
    </lineage>
</organism>
<evidence type="ECO:0000256" key="1">
    <source>
        <dbReference type="ARBA" id="ARBA00001946"/>
    </source>
</evidence>
<dbReference type="HAMAP" id="MF_01978">
    <property type="entry name" value="Phosphofructokinase_II_B2"/>
    <property type="match status" value="1"/>
</dbReference>
<evidence type="ECO:0000256" key="2">
    <source>
        <dbReference type="ARBA" id="ARBA00022679"/>
    </source>
</evidence>
<dbReference type="InterPro" id="IPR000023">
    <property type="entry name" value="Phosphofructokinase_dom"/>
</dbReference>
<keyword evidence="2 7" id="KW-0808">Transferase</keyword>
<dbReference type="Pfam" id="PF00365">
    <property type="entry name" value="PFK"/>
    <property type="match status" value="1"/>
</dbReference>
<protein>
    <submittedName>
        <fullName evidence="7">Pyrophosphate--fructose 6-phosphate 1-phosphotransferase</fullName>
        <ecNumber evidence="7">2.7.1.90</ecNumber>
    </submittedName>
</protein>
<comment type="cofactor">
    <cofactor evidence="1">
        <name>Mg(2+)</name>
        <dbReference type="ChEBI" id="CHEBI:18420"/>
    </cofactor>
</comment>
<proteinExistence type="inferred from homology"/>
<gene>
    <name evidence="7" type="primary">pfp_31</name>
    <name evidence="7" type="ORF">SDC9_127448</name>
</gene>
<dbReference type="InterPro" id="IPR022953">
    <property type="entry name" value="ATP_PFK"/>
</dbReference>
<sequence length="412" mass="44995">MSELKGTCIIGQSGGPTAVINASALGVIETALKTGCITRVLGAEHGIKGVLNDRLFDMGKEDPQELSLLRYTPSSALGSCRYKMADPDVDDTDYKRIHEIFKKYDVRYFFYNGGNDSMDTCNKISKYMQKSGYECRVIGIPKTIDNDLFGTDHCPGYASAAKYIATSCMEVYHDARVYDTGMVVIIEIMGRHAGWLTAASAIASAYGAGPDLIYLPEVDFDMDKYLSDLERIYKEKGNCLIAVSEGIHYSDGSFVSDAKTSTTDGFGHAQLGGLSALLTELAKARTGAKCRGIELSLLQRCAAHLASETDIEESYMAGKAAVENAVIGVTDKMIAFERVVENGKYVCKTKLLPLTEVANYEKKIPAEWINAEGNGVNQQFVDYALPLIQGEPKRVLVDSLPRFAKLKKVLAK</sequence>
<evidence type="ECO:0000256" key="5">
    <source>
        <dbReference type="ARBA" id="ARBA00022842"/>
    </source>
</evidence>
<dbReference type="GO" id="GO:0006002">
    <property type="term" value="P:fructose 6-phosphate metabolic process"/>
    <property type="evidence" value="ECO:0007669"/>
    <property type="project" value="InterPro"/>
</dbReference>
<dbReference type="EMBL" id="VSSQ01030029">
    <property type="protein sequence ID" value="MPM80401.1"/>
    <property type="molecule type" value="Genomic_DNA"/>
</dbReference>
<keyword evidence="4" id="KW-0418">Kinase</keyword>
<dbReference type="GO" id="GO:0047334">
    <property type="term" value="F:diphosphate-fructose-6-phosphate 1-phosphotransferase activity"/>
    <property type="evidence" value="ECO:0007669"/>
    <property type="project" value="UniProtKB-EC"/>
</dbReference>
<dbReference type="Gene3D" id="3.40.50.450">
    <property type="match status" value="1"/>
</dbReference>
<name>A0A645CU18_9ZZZZ</name>
<dbReference type="GO" id="GO:0046872">
    <property type="term" value="F:metal ion binding"/>
    <property type="evidence" value="ECO:0007669"/>
    <property type="project" value="UniProtKB-KW"/>
</dbReference>
<dbReference type="PRINTS" id="PR00476">
    <property type="entry name" value="PHFRCTKINASE"/>
</dbReference>
<dbReference type="EC" id="2.7.1.90" evidence="7"/>
<dbReference type="InterPro" id="IPR011404">
    <property type="entry name" value="PPi-PFK"/>
</dbReference>
<comment type="caution">
    <text evidence="7">The sequence shown here is derived from an EMBL/GenBank/DDBJ whole genome shotgun (WGS) entry which is preliminary data.</text>
</comment>
<dbReference type="PIRSF" id="PIRSF036483">
    <property type="entry name" value="PFK_XF0274"/>
    <property type="match status" value="1"/>
</dbReference>
<dbReference type="Gene3D" id="3.40.50.460">
    <property type="entry name" value="Phosphofructokinase domain"/>
    <property type="match status" value="1"/>
</dbReference>
<evidence type="ECO:0000313" key="7">
    <source>
        <dbReference type="EMBL" id="MPM80401.1"/>
    </source>
</evidence>
<dbReference type="SUPFAM" id="SSF53784">
    <property type="entry name" value="Phosphofructokinase"/>
    <property type="match status" value="1"/>
</dbReference>
<dbReference type="GO" id="GO:0003872">
    <property type="term" value="F:6-phosphofructokinase activity"/>
    <property type="evidence" value="ECO:0007669"/>
    <property type="project" value="InterPro"/>
</dbReference>
<dbReference type="UniPathway" id="UPA00109">
    <property type="reaction ID" value="UER00182"/>
</dbReference>
<dbReference type="NCBIfam" id="NF010675">
    <property type="entry name" value="PRK14072.1"/>
    <property type="match status" value="1"/>
</dbReference>
<keyword evidence="5" id="KW-0460">Magnesium</keyword>
<evidence type="ECO:0000256" key="4">
    <source>
        <dbReference type="ARBA" id="ARBA00022777"/>
    </source>
</evidence>
<keyword evidence="3" id="KW-0479">Metal-binding</keyword>
<dbReference type="InterPro" id="IPR050929">
    <property type="entry name" value="PFKA"/>
</dbReference>
<reference evidence="7" key="1">
    <citation type="submission" date="2019-08" db="EMBL/GenBank/DDBJ databases">
        <authorList>
            <person name="Kucharzyk K."/>
            <person name="Murdoch R.W."/>
            <person name="Higgins S."/>
            <person name="Loffler F."/>
        </authorList>
    </citation>
    <scope>NUCLEOTIDE SEQUENCE</scope>
</reference>
<feature type="domain" description="Phosphofructokinase" evidence="6">
    <location>
        <begin position="9"/>
        <end position="290"/>
    </location>
</feature>
<evidence type="ECO:0000256" key="3">
    <source>
        <dbReference type="ARBA" id="ARBA00022723"/>
    </source>
</evidence>
<evidence type="ECO:0000259" key="6">
    <source>
        <dbReference type="Pfam" id="PF00365"/>
    </source>
</evidence>
<dbReference type="InterPro" id="IPR035966">
    <property type="entry name" value="PKF_sf"/>
</dbReference>
<dbReference type="AlphaFoldDB" id="A0A645CU18"/>
<dbReference type="PANTHER" id="PTHR45770">
    <property type="entry name" value="ATP-DEPENDENT 6-PHOSPHOFRUCTOKINASE 1"/>
    <property type="match status" value="1"/>
</dbReference>